<accession>A0A0K1JJ73</accession>
<keyword evidence="1" id="KW-0812">Transmembrane</keyword>
<evidence type="ECO:0000313" key="2">
    <source>
        <dbReference type="EMBL" id="AKU16746.1"/>
    </source>
</evidence>
<keyword evidence="1" id="KW-0472">Membrane</keyword>
<dbReference type="KEGG" id="lmoi:VV02_14175"/>
<dbReference type="EMBL" id="CP011112">
    <property type="protein sequence ID" value="AKU16746.1"/>
    <property type="molecule type" value="Genomic_DNA"/>
</dbReference>
<name>A0A0K1JJ73_9MICO</name>
<dbReference type="Proteomes" id="UP000066480">
    <property type="component" value="Chromosome"/>
</dbReference>
<evidence type="ECO:0000256" key="1">
    <source>
        <dbReference type="SAM" id="Phobius"/>
    </source>
</evidence>
<feature type="transmembrane region" description="Helical" evidence="1">
    <location>
        <begin position="119"/>
        <end position="142"/>
    </location>
</feature>
<evidence type="ECO:0000313" key="3">
    <source>
        <dbReference type="Proteomes" id="UP000066480"/>
    </source>
</evidence>
<sequence>MLTQDKPFVSLRAMNALAALVVVLGWLAAVGGVVYAINGATQAGGSITVSAQVHDLTGTTVRDSVPADATLRPTGSQSALQLGLPNSGTDSWMHTPADSWLLTTGDSSVAEQLLSRGDAVIWGLSALAAGYALRALILSISAGRPFAEGNARRIATMGVLAVAACWAGSASTGAAAVVVADRVGVTSQVNGVLSFSLLPLVVLPFVLVLAEAFRRGGELARDVDGLV</sequence>
<keyword evidence="3" id="KW-1185">Reference proteome</keyword>
<feature type="transmembrane region" description="Helical" evidence="1">
    <location>
        <begin position="192"/>
        <end position="213"/>
    </location>
</feature>
<dbReference type="RefSeq" id="WP_052592405.1">
    <property type="nucleotide sequence ID" value="NZ_CP011112.1"/>
</dbReference>
<dbReference type="STRING" id="571913.VV02_14175"/>
<dbReference type="OrthoDB" id="5198642at2"/>
<organism evidence="2 3">
    <name type="scientific">Luteipulveratus mongoliensis</name>
    <dbReference type="NCBI Taxonomy" id="571913"/>
    <lineage>
        <taxon>Bacteria</taxon>
        <taxon>Bacillati</taxon>
        <taxon>Actinomycetota</taxon>
        <taxon>Actinomycetes</taxon>
        <taxon>Micrococcales</taxon>
        <taxon>Dermacoccaceae</taxon>
        <taxon>Luteipulveratus</taxon>
    </lineage>
</organism>
<gene>
    <name evidence="2" type="ORF">VV02_14175</name>
</gene>
<proteinExistence type="predicted"/>
<evidence type="ECO:0008006" key="4">
    <source>
        <dbReference type="Google" id="ProtNLM"/>
    </source>
</evidence>
<protein>
    <recommendedName>
        <fullName evidence="4">DUF2975 domain-containing protein</fullName>
    </recommendedName>
</protein>
<feature type="transmembrane region" description="Helical" evidence="1">
    <location>
        <begin position="154"/>
        <end position="180"/>
    </location>
</feature>
<reference evidence="2 3" key="1">
    <citation type="submission" date="2015-03" db="EMBL/GenBank/DDBJ databases">
        <title>Luteipulveratus halotolerans sp. nov., a novel actinobacterium (Dermacoccaceae) from Sarawak, Malaysia.</title>
        <authorList>
            <person name="Juboi H."/>
            <person name="Basik A."/>
            <person name="Shamsul S.S."/>
            <person name="Arnold P."/>
            <person name="Schmitt E.K."/>
            <person name="Sanglier J.-J."/>
            <person name="Yeo T."/>
        </authorList>
    </citation>
    <scope>NUCLEOTIDE SEQUENCE [LARGE SCALE GENOMIC DNA]</scope>
    <source>
        <strain evidence="2 3">MN07-A0370</strain>
    </source>
</reference>
<dbReference type="AlphaFoldDB" id="A0A0K1JJ73"/>
<keyword evidence="1" id="KW-1133">Transmembrane helix</keyword>